<evidence type="ECO:0000256" key="9">
    <source>
        <dbReference type="SAM" id="Phobius"/>
    </source>
</evidence>
<keyword evidence="2" id="KW-0813">Transport</keyword>
<evidence type="ECO:0000256" key="2">
    <source>
        <dbReference type="ARBA" id="ARBA00022448"/>
    </source>
</evidence>
<comment type="caution">
    <text evidence="8">Lacks conserved residue(s) required for the propagation of feature annotation.</text>
</comment>
<dbReference type="InterPro" id="IPR003593">
    <property type="entry name" value="AAA+_ATPase"/>
</dbReference>
<feature type="transmembrane region" description="Helical" evidence="9">
    <location>
        <begin position="1244"/>
        <end position="1265"/>
    </location>
</feature>
<keyword evidence="8" id="KW-1015">Disulfide bond</keyword>
<dbReference type="GO" id="GO:0140359">
    <property type="term" value="F:ABC-type transporter activity"/>
    <property type="evidence" value="ECO:0007669"/>
    <property type="project" value="InterPro"/>
</dbReference>
<dbReference type="Pfam" id="PF00005">
    <property type="entry name" value="ABC_tran"/>
    <property type="match status" value="1"/>
</dbReference>
<dbReference type="GO" id="GO:0016020">
    <property type="term" value="C:membrane"/>
    <property type="evidence" value="ECO:0007669"/>
    <property type="project" value="UniProtKB-SubCell"/>
</dbReference>
<evidence type="ECO:0000259" key="12">
    <source>
        <dbReference type="PROSITE" id="PS50893"/>
    </source>
</evidence>
<dbReference type="CDD" id="cd03213">
    <property type="entry name" value="ABCG_EPDR"/>
    <property type="match status" value="1"/>
</dbReference>
<dbReference type="InterPro" id="IPR050352">
    <property type="entry name" value="ABCG_transporters"/>
</dbReference>
<dbReference type="InterPro" id="IPR000742">
    <property type="entry name" value="EGF"/>
</dbReference>
<dbReference type="Gene3D" id="3.40.50.300">
    <property type="entry name" value="P-loop containing nucleotide triphosphate hydrolases"/>
    <property type="match status" value="1"/>
</dbReference>
<evidence type="ECO:0000259" key="11">
    <source>
        <dbReference type="PROSITE" id="PS50026"/>
    </source>
</evidence>
<dbReference type="Proteomes" id="UP000316726">
    <property type="component" value="Chromosome 17"/>
</dbReference>
<feature type="disulfide bond" evidence="8">
    <location>
        <begin position="266"/>
        <end position="276"/>
    </location>
</feature>
<keyword evidence="6 9" id="KW-1133">Transmembrane helix</keyword>
<keyword evidence="4" id="KW-0547">Nucleotide-binding</keyword>
<organism evidence="13 14">
    <name type="scientific">Chloropicon primus</name>
    <dbReference type="NCBI Taxonomy" id="1764295"/>
    <lineage>
        <taxon>Eukaryota</taxon>
        <taxon>Viridiplantae</taxon>
        <taxon>Chlorophyta</taxon>
        <taxon>Chloropicophyceae</taxon>
        <taxon>Chloropicales</taxon>
        <taxon>Chloropicaceae</taxon>
        <taxon>Chloropicon</taxon>
    </lineage>
</organism>
<protein>
    <submittedName>
        <fullName evidence="13">ABC-2 type transporter</fullName>
    </submittedName>
</protein>
<feature type="domain" description="ABC transporter" evidence="12">
    <location>
        <begin position="698"/>
        <end position="947"/>
    </location>
</feature>
<dbReference type="PROSITE" id="PS50026">
    <property type="entry name" value="EGF_3"/>
    <property type="match status" value="1"/>
</dbReference>
<feature type="disulfide bond" evidence="8">
    <location>
        <begin position="290"/>
        <end position="299"/>
    </location>
</feature>
<name>A0A5B8MY36_9CHLO</name>
<keyword evidence="14" id="KW-1185">Reference proteome</keyword>
<gene>
    <name evidence="13" type="ORF">A3770_17p80470</name>
</gene>
<dbReference type="InterPro" id="IPR017871">
    <property type="entry name" value="ABC_transporter-like_CS"/>
</dbReference>
<evidence type="ECO:0000313" key="14">
    <source>
        <dbReference type="Proteomes" id="UP000316726"/>
    </source>
</evidence>
<feature type="transmembrane region" description="Helical" evidence="9">
    <location>
        <begin position="1305"/>
        <end position="1325"/>
    </location>
</feature>
<keyword evidence="3 9" id="KW-0812">Transmembrane</keyword>
<dbReference type="SMART" id="SM00382">
    <property type="entry name" value="AAA"/>
    <property type="match status" value="1"/>
</dbReference>
<evidence type="ECO:0000256" key="5">
    <source>
        <dbReference type="ARBA" id="ARBA00022840"/>
    </source>
</evidence>
<evidence type="ECO:0000256" key="10">
    <source>
        <dbReference type="SAM" id="SignalP"/>
    </source>
</evidence>
<dbReference type="InterPro" id="IPR027417">
    <property type="entry name" value="P-loop_NTPase"/>
</dbReference>
<evidence type="ECO:0000313" key="13">
    <source>
        <dbReference type="EMBL" id="QDZ25529.1"/>
    </source>
</evidence>
<reference evidence="13 14" key="1">
    <citation type="submission" date="2018-07" db="EMBL/GenBank/DDBJ databases">
        <title>The complete nuclear genome of the prasinophyte Chloropicon primus (CCMP1205).</title>
        <authorList>
            <person name="Pombert J.-F."/>
            <person name="Otis C."/>
            <person name="Turmel M."/>
            <person name="Lemieux C."/>
        </authorList>
    </citation>
    <scope>NUCLEOTIDE SEQUENCE [LARGE SCALE GENOMIC DNA]</scope>
    <source>
        <strain evidence="13 14">CCMP1205</strain>
    </source>
</reference>
<feature type="transmembrane region" description="Helical" evidence="9">
    <location>
        <begin position="1186"/>
        <end position="1210"/>
    </location>
</feature>
<keyword evidence="7 9" id="KW-0472">Membrane</keyword>
<evidence type="ECO:0000256" key="3">
    <source>
        <dbReference type="ARBA" id="ARBA00022692"/>
    </source>
</evidence>
<dbReference type="PROSITE" id="PS50893">
    <property type="entry name" value="ABC_TRANSPORTER_2"/>
    <property type="match status" value="1"/>
</dbReference>
<sequence length="1355" mass="146741">MRMRWFVFLLVVSCLNRPRGVRASGFASVPTSPADEGACVLRFDLAPEKSRLEISGTVLTPLTIPIKMVTEEAGLVGSVFVEVVPAAASDPDSIAPPCPQTASDMVGPGKNVTFRFVSAPDVMHQNALRVWPQELNVDVTLGATRFADILFHDLSLELLSEDFYVVTSESGNSSTFDIEAMWRIYSGTGSAVSMILGPSGEPAYVDMAGLNTSVQMTGRFDWDGRAVALDAPISAGFELQDGDIAEGITAAVNFETYIDGSGVIGCPESCMLHGKCVPLGSNSSDYGCLCQCGWSGSDCSIPTGFCDLFPSANATSVIYQSESVPPSTWIQGGNESVVDEYLAEAKALQSQDCDLVPADCEGYNTVFNEHFCSCECQVGWSGSACHMCTNNAACQIAELGEECDTSLIYSNKTSSKEYSCYLRDGDPVRDFLEGDIRTTCSVEEKKCTVRLGSYSDTQPHIACEVLDCTFTEGSGHVNCNDLSCSCHPDMGCPSYIPQEIIDIMEDAKNLEAGVLCDWRMDENQWVCEVAVEGLPVTVEGICTQGKCISGEENVNVETAPLESVSPPGLLLALLGIMGGVLLALAFFFLSTHLCRVRLKGVLAKHGRYGGSAVSNLLLPGSTFTFSSIKCVLQSEASSSSQVAPLWRSLFSKKDEKNAERPSISGRSRVDYLKSQSSHSMNQCSLEKFPEGVKTIRVMSESDLFKNLDETTRSGKKTILHSISGTSQKGLVMAIMGPSGSGKSTLLNILAGGNSQISNCKVSGLIQIDGQPRDQWFHKIAAHVPQEDNQIPTLTVRECIMYSAMLRLPWHWEKKDKISQVDQVLKELGLKKVANSQVGGSGGAIRGVSGGERRRVSIGMELVTSPKILFLDEPTSGLDSYTAASIMSTLTRLARNGRMVFLSLHQPSEAVFKELDKILLLARGHAVYCGDANAVSSYFSDMGFPCPRNCNIADHILEVVSKYESCEKLVRKSSRGSGGLAEDDVAKIKVEIDKQSARSVQSGRGPVSVNMEIVPISRKRSQSAFVEVDMTPSTRAVLDLSPARKGNLVAADSFQPLDSQLVILFWRTWTDIWRHPALLKLHIGVSILVGAATAVIFQNVPNDLAGLQNRAGCIFFTLTFFAFGSLTSIDLFINERAVFTRESQGGYYRVGTYFFAKALLDGLLLRVLPAVLYGLIVYWSIGFRNTPSHVCVFFATLSLFNLAAGALSMVIATVSPTAGFASLTTIVALLVGLLFGGFLANADALPVWLSWLQYCSIFFYGFELLFTNEVSGLEVNFNAAGLDVDVKGDLFLDTFNFSADDLSRDIVALFSLYIGLLFVAYVLLAFKSCSADVTLAAEAEGKKKKGFFSRLAFWKK</sequence>
<dbReference type="PANTHER" id="PTHR48041:SF2">
    <property type="entry name" value="ATP-DEPENDENT PERMEASE-RELATED"/>
    <property type="match status" value="1"/>
</dbReference>
<feature type="transmembrane region" description="Helical" evidence="9">
    <location>
        <begin position="569"/>
        <end position="589"/>
    </location>
</feature>
<dbReference type="EMBL" id="CP031050">
    <property type="protein sequence ID" value="QDZ25529.1"/>
    <property type="molecule type" value="Genomic_DNA"/>
</dbReference>
<dbReference type="InterPro" id="IPR043926">
    <property type="entry name" value="ABCG_dom"/>
</dbReference>
<dbReference type="Pfam" id="PF19055">
    <property type="entry name" value="ABC2_membrane_7"/>
    <property type="match status" value="1"/>
</dbReference>
<feature type="chain" id="PRO_5022714506" evidence="10">
    <location>
        <begin position="24"/>
        <end position="1355"/>
    </location>
</feature>
<evidence type="ECO:0000256" key="6">
    <source>
        <dbReference type="ARBA" id="ARBA00022989"/>
    </source>
</evidence>
<dbReference type="STRING" id="1764295.A0A5B8MY36"/>
<evidence type="ECO:0000256" key="8">
    <source>
        <dbReference type="PROSITE-ProRule" id="PRU00076"/>
    </source>
</evidence>
<feature type="transmembrane region" description="Helical" evidence="9">
    <location>
        <begin position="1153"/>
        <end position="1180"/>
    </location>
</feature>
<accession>A0A5B8MY36</accession>
<comment type="subcellular location">
    <subcellularLocation>
        <location evidence="1">Membrane</location>
        <topology evidence="1">Multi-pass membrane protein</topology>
    </subcellularLocation>
</comment>
<dbReference type="GO" id="GO:0005524">
    <property type="term" value="F:ATP binding"/>
    <property type="evidence" value="ECO:0007669"/>
    <property type="project" value="UniProtKB-KW"/>
</dbReference>
<feature type="signal peptide" evidence="10">
    <location>
        <begin position="1"/>
        <end position="23"/>
    </location>
</feature>
<dbReference type="OrthoDB" id="66620at2759"/>
<keyword evidence="8" id="KW-0245">EGF-like domain</keyword>
<dbReference type="GO" id="GO:0016887">
    <property type="term" value="F:ATP hydrolysis activity"/>
    <property type="evidence" value="ECO:0007669"/>
    <property type="project" value="InterPro"/>
</dbReference>
<dbReference type="Pfam" id="PF01061">
    <property type="entry name" value="ABC2_membrane"/>
    <property type="match status" value="1"/>
</dbReference>
<dbReference type="SUPFAM" id="SSF52540">
    <property type="entry name" value="P-loop containing nucleoside triphosphate hydrolases"/>
    <property type="match status" value="1"/>
</dbReference>
<evidence type="ECO:0000256" key="1">
    <source>
        <dbReference type="ARBA" id="ARBA00004141"/>
    </source>
</evidence>
<dbReference type="InterPro" id="IPR013525">
    <property type="entry name" value="ABC2_TM"/>
</dbReference>
<proteinExistence type="predicted"/>
<dbReference type="InterPro" id="IPR003439">
    <property type="entry name" value="ABC_transporter-like_ATP-bd"/>
</dbReference>
<dbReference type="PROSITE" id="PS00211">
    <property type="entry name" value="ABC_TRANSPORTER_1"/>
    <property type="match status" value="1"/>
</dbReference>
<keyword evidence="10" id="KW-0732">Signal</keyword>
<evidence type="ECO:0000256" key="7">
    <source>
        <dbReference type="ARBA" id="ARBA00023136"/>
    </source>
</evidence>
<feature type="domain" description="EGF-like" evidence="11">
    <location>
        <begin position="262"/>
        <end position="300"/>
    </location>
</feature>
<dbReference type="PROSITE" id="PS01186">
    <property type="entry name" value="EGF_2"/>
    <property type="match status" value="1"/>
</dbReference>
<keyword evidence="5" id="KW-0067">ATP-binding</keyword>
<dbReference type="PANTHER" id="PTHR48041">
    <property type="entry name" value="ABC TRANSPORTER G FAMILY MEMBER 28"/>
    <property type="match status" value="1"/>
</dbReference>
<dbReference type="PROSITE" id="PS00022">
    <property type="entry name" value="EGF_1"/>
    <property type="match status" value="1"/>
</dbReference>
<feature type="transmembrane region" description="Helical" evidence="9">
    <location>
        <begin position="1108"/>
        <end position="1132"/>
    </location>
</feature>
<feature type="transmembrane region" description="Helical" evidence="9">
    <location>
        <begin position="1217"/>
        <end position="1238"/>
    </location>
</feature>
<evidence type="ECO:0000256" key="4">
    <source>
        <dbReference type="ARBA" id="ARBA00022741"/>
    </source>
</evidence>